<reference evidence="2 3" key="1">
    <citation type="journal article" date="2016" name="Nat. Commun.">
        <title>Thousands of microbial genomes shed light on interconnected biogeochemical processes in an aquifer system.</title>
        <authorList>
            <person name="Anantharaman K."/>
            <person name="Brown C.T."/>
            <person name="Hug L.A."/>
            <person name="Sharon I."/>
            <person name="Castelle C.J."/>
            <person name="Probst A.J."/>
            <person name="Thomas B.C."/>
            <person name="Singh A."/>
            <person name="Wilkins M.J."/>
            <person name="Karaoz U."/>
            <person name="Brodie E.L."/>
            <person name="Williams K.H."/>
            <person name="Hubbard S.S."/>
            <person name="Banfield J.F."/>
        </authorList>
    </citation>
    <scope>NUCLEOTIDE SEQUENCE [LARGE SCALE GENOMIC DNA]</scope>
</reference>
<keyword evidence="1" id="KW-0732">Signal</keyword>
<name>A0A1F5VXJ0_9BACT</name>
<evidence type="ECO:0000313" key="2">
    <source>
        <dbReference type="EMBL" id="OGF68043.1"/>
    </source>
</evidence>
<dbReference type="Gene3D" id="1.10.4030.10">
    <property type="entry name" value="Porin chaperone SurA, peptide-binding domain"/>
    <property type="match status" value="1"/>
</dbReference>
<feature type="signal peptide" evidence="1">
    <location>
        <begin position="1"/>
        <end position="24"/>
    </location>
</feature>
<dbReference type="InterPro" id="IPR027304">
    <property type="entry name" value="Trigger_fact/SurA_dom_sf"/>
</dbReference>
<evidence type="ECO:0000256" key="1">
    <source>
        <dbReference type="SAM" id="SignalP"/>
    </source>
</evidence>
<accession>A0A1F5VXJ0</accession>
<protein>
    <recommendedName>
        <fullName evidence="4">SurA N-terminal domain-containing protein</fullName>
    </recommendedName>
</protein>
<sequence>MLFNKKIFILISLACCLTCALIKAETLSYENTDIRSDNLSEIPELIDCIVATVNDDIITFRNINLELIIEGKVEKNDVNIEEIIDRIIEDMLIYQELSNYPPTFLTDKKTTVDEEMTSFIKLYGGENAYKQLIYKYGLNPEAVSFNLRRKKIIFLYLNYKLYASVFNSMEELREYYVDQMNGTLDNSTEDFYHRFNEIKEKLTAQKSRKAYQELITLLKNNARIVLHQEIITYLKNRALQ</sequence>
<dbReference type="STRING" id="1817863.A2Y62_00350"/>
<feature type="chain" id="PRO_5009522103" description="SurA N-terminal domain-containing protein" evidence="1">
    <location>
        <begin position="25"/>
        <end position="240"/>
    </location>
</feature>
<dbReference type="EMBL" id="MFGW01000029">
    <property type="protein sequence ID" value="OGF68043.1"/>
    <property type="molecule type" value="Genomic_DNA"/>
</dbReference>
<organism evidence="2 3">
    <name type="scientific">Candidatus Fischerbacteria bacterium RBG_13_37_8</name>
    <dbReference type="NCBI Taxonomy" id="1817863"/>
    <lineage>
        <taxon>Bacteria</taxon>
        <taxon>Candidatus Fischeribacteriota</taxon>
    </lineage>
</organism>
<evidence type="ECO:0000313" key="3">
    <source>
        <dbReference type="Proteomes" id="UP000178943"/>
    </source>
</evidence>
<dbReference type="Proteomes" id="UP000178943">
    <property type="component" value="Unassembled WGS sequence"/>
</dbReference>
<dbReference type="SUPFAM" id="SSF109998">
    <property type="entry name" value="Triger factor/SurA peptide-binding domain-like"/>
    <property type="match status" value="1"/>
</dbReference>
<comment type="caution">
    <text evidence="2">The sequence shown here is derived from an EMBL/GenBank/DDBJ whole genome shotgun (WGS) entry which is preliminary data.</text>
</comment>
<proteinExistence type="predicted"/>
<evidence type="ECO:0008006" key="4">
    <source>
        <dbReference type="Google" id="ProtNLM"/>
    </source>
</evidence>
<dbReference type="AlphaFoldDB" id="A0A1F5VXJ0"/>
<gene>
    <name evidence="2" type="ORF">A2Y62_00350</name>
</gene>